<reference evidence="5 6" key="1">
    <citation type="journal article" date="2011" name="Stand. Genomic Sci.">
        <title>Complete genome sequence of Parvibaculum lavamentivorans type strain (DS-1(T)).</title>
        <authorList>
            <person name="Schleheck D."/>
            <person name="Weiss M."/>
            <person name="Pitluck S."/>
            <person name="Bruce D."/>
            <person name="Land M.L."/>
            <person name="Han S."/>
            <person name="Saunders E."/>
            <person name="Tapia R."/>
            <person name="Detter C."/>
            <person name="Brettin T."/>
            <person name="Han J."/>
            <person name="Woyke T."/>
            <person name="Goodwin L."/>
            <person name="Pennacchio L."/>
            <person name="Nolan M."/>
            <person name="Cook A.M."/>
            <person name="Kjelleberg S."/>
            <person name="Thomas T."/>
        </authorList>
    </citation>
    <scope>NUCLEOTIDE SEQUENCE [LARGE SCALE GENOMIC DNA]</scope>
    <source>
        <strain evidence="6">DS-1 / DSM 13023 / NCIMB 13966</strain>
    </source>
</reference>
<gene>
    <name evidence="5" type="ordered locus">Plav_1148</name>
</gene>
<dbReference type="PANTHER" id="PTHR44688">
    <property type="entry name" value="DNA-BINDING TRANSCRIPTIONAL ACTIVATOR DEVR_DOSR"/>
    <property type="match status" value="1"/>
</dbReference>
<dbReference type="EMBL" id="CP000774">
    <property type="protein sequence ID" value="ABS62769.1"/>
    <property type="molecule type" value="Genomic_DNA"/>
</dbReference>
<dbReference type="GO" id="GO:0006355">
    <property type="term" value="P:regulation of DNA-templated transcription"/>
    <property type="evidence" value="ECO:0007669"/>
    <property type="project" value="InterPro"/>
</dbReference>
<organism evidence="5 6">
    <name type="scientific">Parvibaculum lavamentivorans (strain DS-1 / DSM 13023 / NCIMB 13966)</name>
    <dbReference type="NCBI Taxonomy" id="402881"/>
    <lineage>
        <taxon>Bacteria</taxon>
        <taxon>Pseudomonadati</taxon>
        <taxon>Pseudomonadota</taxon>
        <taxon>Alphaproteobacteria</taxon>
        <taxon>Hyphomicrobiales</taxon>
        <taxon>Parvibaculaceae</taxon>
        <taxon>Parvibaculum</taxon>
    </lineage>
</organism>
<dbReference type="SUPFAM" id="SSF48452">
    <property type="entry name" value="TPR-like"/>
    <property type="match status" value="1"/>
</dbReference>
<dbReference type="Pfam" id="PF17874">
    <property type="entry name" value="TPR_MalT"/>
    <property type="match status" value="1"/>
</dbReference>
<dbReference type="Pfam" id="PF00196">
    <property type="entry name" value="GerE"/>
    <property type="match status" value="1"/>
</dbReference>
<evidence type="ECO:0000259" key="4">
    <source>
        <dbReference type="PROSITE" id="PS50043"/>
    </source>
</evidence>
<dbReference type="InterPro" id="IPR016032">
    <property type="entry name" value="Sig_transdc_resp-reg_C-effctor"/>
</dbReference>
<dbReference type="PANTHER" id="PTHR44688:SF16">
    <property type="entry name" value="DNA-BINDING TRANSCRIPTIONAL ACTIVATOR DEVR_DOSR"/>
    <property type="match status" value="1"/>
</dbReference>
<dbReference type="eggNOG" id="COG2909">
    <property type="taxonomic scope" value="Bacteria"/>
</dbReference>
<dbReference type="InterPro" id="IPR059106">
    <property type="entry name" value="WHD_MalT"/>
</dbReference>
<evidence type="ECO:0000313" key="5">
    <source>
        <dbReference type="EMBL" id="ABS62769.1"/>
    </source>
</evidence>
<keyword evidence="3" id="KW-0804">Transcription</keyword>
<dbReference type="InterPro" id="IPR036388">
    <property type="entry name" value="WH-like_DNA-bd_sf"/>
</dbReference>
<evidence type="ECO:0000256" key="2">
    <source>
        <dbReference type="ARBA" id="ARBA00023125"/>
    </source>
</evidence>
<keyword evidence="1" id="KW-0805">Transcription regulation</keyword>
<dbReference type="PROSITE" id="PS50043">
    <property type="entry name" value="HTH_LUXR_2"/>
    <property type="match status" value="1"/>
</dbReference>
<feature type="domain" description="HTH luxR-type" evidence="4">
    <location>
        <begin position="853"/>
        <end position="918"/>
    </location>
</feature>
<dbReference type="HOGENOM" id="CLU_006325_3_1_5"/>
<dbReference type="Proteomes" id="UP000006377">
    <property type="component" value="Chromosome"/>
</dbReference>
<accession>A7HS86</accession>
<dbReference type="Gene3D" id="3.40.50.300">
    <property type="entry name" value="P-loop containing nucleotide triphosphate hydrolases"/>
    <property type="match status" value="1"/>
</dbReference>
<dbReference type="InterPro" id="IPR000792">
    <property type="entry name" value="Tscrpt_reg_LuxR_C"/>
</dbReference>
<evidence type="ECO:0000256" key="1">
    <source>
        <dbReference type="ARBA" id="ARBA00023015"/>
    </source>
</evidence>
<dbReference type="PRINTS" id="PR00038">
    <property type="entry name" value="HTHLUXR"/>
</dbReference>
<sequence>MAGALEPKPSRAAARDGNLSLLPATNKLGRGAAAGANNLVLRKHQLDRLKNHTGVRLIVVQAPAGFGKTTLLRQYCAWREAQGSRVAWLHLEAHYADPSRFLRLVCEAVAGAIEEESPSAALPDNSSASIQDFLRVVRGTDVGIVVVVDNFEQAAHSGMEAVIAQLVRVLPQNVQLCIGTRVIPAINLPRLQLREQAVVVNVEGLRFRANETTEFFREFRDISEEELDKYQVATDGWPAALQCIRLSMRGRTGRAKPLPISGVTPDLIDFLATDVFENLSGDIQRALLDACMPERICPELLESISGRPDGEGSLGEIEHLGLFLTPVDMDHRWFRFHTVFRQVLLTRLRRELSEAEILARHRKIAEWYAAHGFSEEAILHYIEATDQEAAAALLNAIIGRLVNEERLDLIVRYTDRLSPDVIQNYEHILNAAIVAYGFRREFIKANRIIALRRAALERENASKEAWGVHHYTRIFTTAAQDQVVEIGRTAQLALDHLADAPGLEYAVALNARAYWLYLNSKFEEAREALAQARALHDEAHNLFGLSYCEWIYANVLSTQGRNEEALKSLKQAQIHNDEGATASVTAGSVIAACLAETLYEKNCIAEAEMLLHDHLLLLEQQAIVEPLALAFLTMARVAMLRGEEREAEEVLDRMMYLGHRYNLRRLVIYAKAELVRQATLAGDLDKARTRFASMGQGENDGEDDLVYFAGETEAQTITEARLLILAGRHADARALLQPAARKARSQRRMRRFLKLNLLLAISLNVEGQVNSARRALIEALQVGAPDQFIRLILDEGPQALRLLHEARAALPKFPDLPQKDSVSAYLDRLLSEAGEFAPALMPDAGHDENDDISPHLLEELTDREREILRLVSNGFSNKALADRLSLSTNTVKWHLRNIFEKLQIGNRMQAVSVARHFGLID</sequence>
<keyword evidence="2" id="KW-0238">DNA-binding</keyword>
<dbReference type="InterPro" id="IPR041617">
    <property type="entry name" value="TPR_MalT"/>
</dbReference>
<dbReference type="SMART" id="SM00421">
    <property type="entry name" value="HTH_LUXR"/>
    <property type="match status" value="1"/>
</dbReference>
<protein>
    <submittedName>
        <fullName evidence="5">Regulatory protein LuxR</fullName>
    </submittedName>
</protein>
<dbReference type="InterPro" id="IPR027417">
    <property type="entry name" value="P-loop_NTPase"/>
</dbReference>
<dbReference type="Pfam" id="PF13191">
    <property type="entry name" value="AAA_16"/>
    <property type="match status" value="1"/>
</dbReference>
<dbReference type="RefSeq" id="WP_012110034.1">
    <property type="nucleotide sequence ID" value="NC_009719.1"/>
</dbReference>
<keyword evidence="6" id="KW-1185">Reference proteome</keyword>
<dbReference type="OrthoDB" id="9807052at2"/>
<dbReference type="Gene3D" id="1.10.10.10">
    <property type="entry name" value="Winged helix-like DNA-binding domain superfamily/Winged helix DNA-binding domain"/>
    <property type="match status" value="1"/>
</dbReference>
<dbReference type="InterPro" id="IPR041664">
    <property type="entry name" value="AAA_16"/>
</dbReference>
<evidence type="ECO:0000313" key="6">
    <source>
        <dbReference type="Proteomes" id="UP000006377"/>
    </source>
</evidence>
<dbReference type="KEGG" id="pla:Plav_1148"/>
<dbReference type="InterPro" id="IPR011990">
    <property type="entry name" value="TPR-like_helical_dom_sf"/>
</dbReference>
<dbReference type="Pfam" id="PF25873">
    <property type="entry name" value="WHD_MalT"/>
    <property type="match status" value="1"/>
</dbReference>
<dbReference type="AlphaFoldDB" id="A7HS86"/>
<proteinExistence type="predicted"/>
<dbReference type="CDD" id="cd06170">
    <property type="entry name" value="LuxR_C_like"/>
    <property type="match status" value="1"/>
</dbReference>
<dbReference type="SUPFAM" id="SSF46894">
    <property type="entry name" value="C-terminal effector domain of the bipartite response regulators"/>
    <property type="match status" value="1"/>
</dbReference>
<dbReference type="SUPFAM" id="SSF52540">
    <property type="entry name" value="P-loop containing nucleoside triphosphate hydrolases"/>
    <property type="match status" value="1"/>
</dbReference>
<evidence type="ECO:0000256" key="3">
    <source>
        <dbReference type="ARBA" id="ARBA00023163"/>
    </source>
</evidence>
<dbReference type="Gene3D" id="1.25.40.10">
    <property type="entry name" value="Tetratricopeptide repeat domain"/>
    <property type="match status" value="1"/>
</dbReference>
<name>A7HS86_PARL1</name>
<dbReference type="GO" id="GO:0003677">
    <property type="term" value="F:DNA binding"/>
    <property type="evidence" value="ECO:0007669"/>
    <property type="project" value="UniProtKB-KW"/>
</dbReference>
<dbReference type="STRING" id="402881.Plav_1148"/>